<organism evidence="1 2">
    <name type="scientific">Zobellia galactanivorans (strain DSM 12802 / CCUG 47099 / CIP 106680 / NCIMB 13871 / Dsij)</name>
    <dbReference type="NCBI Taxonomy" id="63186"/>
    <lineage>
        <taxon>Bacteria</taxon>
        <taxon>Pseudomonadati</taxon>
        <taxon>Bacteroidota</taxon>
        <taxon>Flavobacteriia</taxon>
        <taxon>Flavobacteriales</taxon>
        <taxon>Flavobacteriaceae</taxon>
        <taxon>Zobellia</taxon>
    </lineage>
</organism>
<dbReference type="AlphaFoldDB" id="G0L2S6"/>
<reference evidence="2" key="1">
    <citation type="submission" date="2009-07" db="EMBL/GenBank/DDBJ databases">
        <title>Complete genome sequence of Zobellia galactanivorans Dsij.</title>
        <authorList>
            <consortium name="Genoscope - CEA"/>
        </authorList>
    </citation>
    <scope>NUCLEOTIDE SEQUENCE [LARGE SCALE GENOMIC DNA]</scope>
    <source>
        <strain evidence="2">DSM 12802 / CCUG 47099 / CIP 106680 / NCIMB 13871 / Dsij</strain>
    </source>
</reference>
<sequence>MALDLFFIQFHKPLIYINSIGHPQFQQIANKLLSPVLFKGNKSFGYTKNAVSLTVLRSFRKKKKLILTSWNPASHSNNRFTQLEDLY</sequence>
<protein>
    <submittedName>
        <fullName evidence="1">Uncharacterized protein</fullName>
    </submittedName>
</protein>
<proteinExistence type="predicted"/>
<evidence type="ECO:0000313" key="1">
    <source>
        <dbReference type="EMBL" id="CAZ95165.1"/>
    </source>
</evidence>
<reference evidence="1 2" key="2">
    <citation type="journal article" date="2012" name="Environ. Microbiol.">
        <title>Characterization of the first alginolytic operons in a marine bacterium: from their emergence in marine Flavobacteriia to their independent transfers to marine Proteobacteria and human gut Bacteroides.</title>
        <authorList>
            <person name="Thomas F."/>
            <person name="Barbeyron T."/>
            <person name="Tonon T."/>
            <person name="Genicot S."/>
            <person name="Czjzek M."/>
            <person name="Michel G."/>
        </authorList>
    </citation>
    <scope>NUCLEOTIDE SEQUENCE [LARGE SCALE GENOMIC DNA]</scope>
    <source>
        <strain evidence="2">DSM 12802 / CCUG 47099 / CIP 106680 / NCIMB 13871 / Dsij</strain>
    </source>
</reference>
<dbReference type="HOGENOM" id="CLU_2482642_0_0_10"/>
<evidence type="ECO:0000313" key="2">
    <source>
        <dbReference type="Proteomes" id="UP000008898"/>
    </source>
</evidence>
<gene>
    <name evidence="1" type="ordered locus">zobellia_1107</name>
</gene>
<keyword evidence="2" id="KW-1185">Reference proteome</keyword>
<accession>G0L2S6</accession>
<dbReference type="STRING" id="63186.ZOBELLIA_1107"/>
<dbReference type="EMBL" id="FP476056">
    <property type="protein sequence ID" value="CAZ95165.1"/>
    <property type="molecule type" value="Genomic_DNA"/>
</dbReference>
<dbReference type="KEGG" id="zga:ZOBELLIA_1107"/>
<name>G0L2S6_ZOBGA</name>
<dbReference type="Proteomes" id="UP000008898">
    <property type="component" value="Chromosome"/>
</dbReference>